<accession>A0A8H7PQ90</accession>
<dbReference type="InterPro" id="IPR016181">
    <property type="entry name" value="Acyl_CoA_acyltransferase"/>
</dbReference>
<dbReference type="EMBL" id="JAEPQZ010000008">
    <property type="protein sequence ID" value="KAG2178091.1"/>
    <property type="molecule type" value="Genomic_DNA"/>
</dbReference>
<keyword evidence="4" id="KW-0833">Ubl conjugation pathway</keyword>
<feature type="region of interest" description="Disordered" evidence="6">
    <location>
        <begin position="352"/>
        <end position="371"/>
    </location>
</feature>
<name>A0A8H7PQ90_MORIS</name>
<comment type="caution">
    <text evidence="9">The sequence shown here is derived from an EMBL/GenBank/DDBJ whole genome shotgun (WGS) entry which is preliminary data.</text>
</comment>
<evidence type="ECO:0000259" key="8">
    <source>
        <dbReference type="Pfam" id="PF04377"/>
    </source>
</evidence>
<dbReference type="GO" id="GO:0004057">
    <property type="term" value="F:arginyl-tRNA--protein transferase activity"/>
    <property type="evidence" value="ECO:0007669"/>
    <property type="project" value="UniProtKB-EC"/>
</dbReference>
<feature type="domain" description="N-end aminoacyl transferase N-terminal" evidence="7">
    <location>
        <begin position="21"/>
        <end position="84"/>
    </location>
</feature>
<dbReference type="InterPro" id="IPR007472">
    <property type="entry name" value="N-end_Aminoacyl_Trfase_C"/>
</dbReference>
<reference evidence="9" key="1">
    <citation type="submission" date="2020-12" db="EMBL/GenBank/DDBJ databases">
        <title>Metabolic potential, ecology and presence of endohyphal bacteria is reflected in genomic diversity of Mucoromycotina.</title>
        <authorList>
            <person name="Muszewska A."/>
            <person name="Okrasinska A."/>
            <person name="Steczkiewicz K."/>
            <person name="Drgas O."/>
            <person name="Orlowska M."/>
            <person name="Perlinska-Lenart U."/>
            <person name="Aleksandrzak-Piekarczyk T."/>
            <person name="Szatraj K."/>
            <person name="Zielenkiewicz U."/>
            <person name="Pilsyk S."/>
            <person name="Malc E."/>
            <person name="Mieczkowski P."/>
            <person name="Kruszewska J.S."/>
            <person name="Biernat P."/>
            <person name="Pawlowska J."/>
        </authorList>
    </citation>
    <scope>NUCLEOTIDE SEQUENCE</scope>
    <source>
        <strain evidence="9">WA0000067209</strain>
    </source>
</reference>
<comment type="similarity">
    <text evidence="1">Belongs to the R-transferase family.</text>
</comment>
<protein>
    <recommendedName>
        <fullName evidence="2">arginyltransferase</fullName>
        <ecNumber evidence="2">2.3.2.8</ecNumber>
    </recommendedName>
</protein>
<dbReference type="SUPFAM" id="SSF55729">
    <property type="entry name" value="Acyl-CoA N-acyltransferases (Nat)"/>
    <property type="match status" value="1"/>
</dbReference>
<evidence type="ECO:0000259" key="7">
    <source>
        <dbReference type="Pfam" id="PF04376"/>
    </source>
</evidence>
<dbReference type="Proteomes" id="UP000654370">
    <property type="component" value="Unassembled WGS sequence"/>
</dbReference>
<feature type="domain" description="N-end rule aminoacyl transferase C-terminal" evidence="8">
    <location>
        <begin position="176"/>
        <end position="319"/>
    </location>
</feature>
<evidence type="ECO:0000256" key="5">
    <source>
        <dbReference type="ARBA" id="ARBA00023315"/>
    </source>
</evidence>
<dbReference type="GO" id="GO:0005737">
    <property type="term" value="C:cytoplasm"/>
    <property type="evidence" value="ECO:0007669"/>
    <property type="project" value="TreeGrafter"/>
</dbReference>
<keyword evidence="3" id="KW-0808">Transferase</keyword>
<dbReference type="Pfam" id="PF04377">
    <property type="entry name" value="ATE_C"/>
    <property type="match status" value="1"/>
</dbReference>
<evidence type="ECO:0000256" key="6">
    <source>
        <dbReference type="SAM" id="MobiDB-lite"/>
    </source>
</evidence>
<dbReference type="PANTHER" id="PTHR21367:SF1">
    <property type="entry name" value="ARGINYL-TRNA--PROTEIN TRANSFERASE 1"/>
    <property type="match status" value="1"/>
</dbReference>
<dbReference type="OrthoDB" id="74183at2759"/>
<proteinExistence type="inferred from homology"/>
<keyword evidence="5" id="KW-0012">Acyltransferase</keyword>
<feature type="region of interest" description="Disordered" evidence="6">
    <location>
        <begin position="118"/>
        <end position="139"/>
    </location>
</feature>
<dbReference type="InterPro" id="IPR017137">
    <property type="entry name" value="Arg-tRNA-P_Trfase_1_euk"/>
</dbReference>
<dbReference type="PIRSF" id="PIRSF037207">
    <property type="entry name" value="ATE1_euk"/>
    <property type="match status" value="1"/>
</dbReference>
<dbReference type="AlphaFoldDB" id="A0A8H7PQ90"/>
<dbReference type="InterPro" id="IPR030700">
    <property type="entry name" value="N-end_Aminoacyl_Trfase"/>
</dbReference>
<gene>
    <name evidence="9" type="ORF">INT43_003344</name>
</gene>
<dbReference type="EC" id="2.3.2.8" evidence="2"/>
<keyword evidence="10" id="KW-1185">Reference proteome</keyword>
<feature type="non-terminal residue" evidence="9">
    <location>
        <position position="1"/>
    </location>
</feature>
<evidence type="ECO:0000313" key="10">
    <source>
        <dbReference type="Proteomes" id="UP000654370"/>
    </source>
</evidence>
<dbReference type="PANTHER" id="PTHR21367">
    <property type="entry name" value="ARGININE-TRNA-PROTEIN TRANSFERASE 1"/>
    <property type="match status" value="1"/>
</dbReference>
<evidence type="ECO:0000313" key="9">
    <source>
        <dbReference type="EMBL" id="KAG2178091.1"/>
    </source>
</evidence>
<evidence type="ECO:0000256" key="2">
    <source>
        <dbReference type="ARBA" id="ARBA00012025"/>
    </source>
</evidence>
<dbReference type="InterPro" id="IPR007471">
    <property type="entry name" value="N-end_Aminoacyl_Trfase_N"/>
</dbReference>
<sequence>MSRNLADSDISIVSVVGDNVSKCGYCGGRDTSHTFGIWAHYLTCEDYQQLIDRGWRRSGQYVYKPNLKQSCCQQYTIRCPISLIEFIRLDANHFAISKSQRKLVHKFNRYVLESQEVEKVESNNNKKQKSKSSQKSVPDTLLHLMSKPEHGQNMKSDDTPEHKFEIEMEPSSFTKEKFDLYCKYQIEIHHDPPSKLKEKSFRQFLVDSPLKPREFDSEQDAPCAGYGSFHQTYRLDGKLIAVAVLDVLPNCLSSVYFMYDPEYAFLSLGKYSALREIALTQTMEQKASKSIHWYYMGYYIHTCQKMRYKGQYKPSYLLDVESYMWEPYEQCAPLLEESKYVAFKKAIQQRSKNKDNGKSLDNTRPVPDFSPEVLDPTLESLQSILSIFSGMLVPVT</sequence>
<organism evidence="9 10">
    <name type="scientific">Mortierella isabellina</name>
    <name type="common">Filamentous fungus</name>
    <name type="synonym">Umbelopsis isabellina</name>
    <dbReference type="NCBI Taxonomy" id="91625"/>
    <lineage>
        <taxon>Eukaryota</taxon>
        <taxon>Fungi</taxon>
        <taxon>Fungi incertae sedis</taxon>
        <taxon>Mucoromycota</taxon>
        <taxon>Mucoromycotina</taxon>
        <taxon>Umbelopsidomycetes</taxon>
        <taxon>Umbelopsidales</taxon>
        <taxon>Umbelopsidaceae</taxon>
        <taxon>Umbelopsis</taxon>
    </lineage>
</organism>
<evidence type="ECO:0000256" key="3">
    <source>
        <dbReference type="ARBA" id="ARBA00022679"/>
    </source>
</evidence>
<dbReference type="Pfam" id="PF04376">
    <property type="entry name" value="ATE_N"/>
    <property type="match status" value="1"/>
</dbReference>
<evidence type="ECO:0000256" key="1">
    <source>
        <dbReference type="ARBA" id="ARBA00009991"/>
    </source>
</evidence>
<evidence type="ECO:0000256" key="4">
    <source>
        <dbReference type="ARBA" id="ARBA00022786"/>
    </source>
</evidence>